<feature type="compositionally biased region" description="Basic and acidic residues" evidence="1">
    <location>
        <begin position="251"/>
        <end position="262"/>
    </location>
</feature>
<proteinExistence type="predicted"/>
<feature type="compositionally biased region" description="Basic and acidic residues" evidence="1">
    <location>
        <begin position="159"/>
        <end position="175"/>
    </location>
</feature>
<feature type="transmembrane region" description="Helical" evidence="2">
    <location>
        <begin position="37"/>
        <end position="56"/>
    </location>
</feature>
<keyword evidence="2" id="KW-0472">Membrane</keyword>
<dbReference type="PANTHER" id="PTHR35997:SF6">
    <property type="entry name" value="COTTON FIBER PROTEIN"/>
    <property type="match status" value="1"/>
</dbReference>
<dbReference type="Proteomes" id="UP001341840">
    <property type="component" value="Unassembled WGS sequence"/>
</dbReference>
<evidence type="ECO:0000256" key="1">
    <source>
        <dbReference type="SAM" id="MobiDB-lite"/>
    </source>
</evidence>
<dbReference type="InterPro" id="IPR008480">
    <property type="entry name" value="DUF761_pln"/>
</dbReference>
<protein>
    <submittedName>
        <fullName evidence="3">Uncharacterized protein</fullName>
    </submittedName>
</protein>
<accession>A0ABU6WGK0</accession>
<sequence length="287" mass="33423">MAKPYLEEDCYYNYDCMKQYYKPKPPHYYKKAKNLNLSFFASMLSLFIYISIFYTFNLSLYDLLNNNIFWFFMSNTLILIIAADYGAFSSSKKKQDHQQYVKHTHQARNYDAASSSLHDQQKVKVVDKQCIISRPKERVGNEITTEEEERVLEIVAYSEAKKQAPSDEKNNEKNSSKPLPVPLHAADDEDEKAVVVPANNTGRSYYKRSKSERGGRTNNKRVVIDESKNRIRRSGSEVGAKVEEEEDKENNDEFSKMSNEDLNRRVEEFIQKFNRQIRLQAAATNNT</sequence>
<organism evidence="3 4">
    <name type="scientific">Stylosanthes scabra</name>
    <dbReference type="NCBI Taxonomy" id="79078"/>
    <lineage>
        <taxon>Eukaryota</taxon>
        <taxon>Viridiplantae</taxon>
        <taxon>Streptophyta</taxon>
        <taxon>Embryophyta</taxon>
        <taxon>Tracheophyta</taxon>
        <taxon>Spermatophyta</taxon>
        <taxon>Magnoliopsida</taxon>
        <taxon>eudicotyledons</taxon>
        <taxon>Gunneridae</taxon>
        <taxon>Pentapetalae</taxon>
        <taxon>rosids</taxon>
        <taxon>fabids</taxon>
        <taxon>Fabales</taxon>
        <taxon>Fabaceae</taxon>
        <taxon>Papilionoideae</taxon>
        <taxon>50 kb inversion clade</taxon>
        <taxon>dalbergioids sensu lato</taxon>
        <taxon>Dalbergieae</taxon>
        <taxon>Pterocarpus clade</taxon>
        <taxon>Stylosanthes</taxon>
    </lineage>
</organism>
<keyword evidence="2" id="KW-0812">Transmembrane</keyword>
<name>A0ABU6WGK0_9FABA</name>
<evidence type="ECO:0000256" key="2">
    <source>
        <dbReference type="SAM" id="Phobius"/>
    </source>
</evidence>
<evidence type="ECO:0000313" key="4">
    <source>
        <dbReference type="Proteomes" id="UP001341840"/>
    </source>
</evidence>
<feature type="region of interest" description="Disordered" evidence="1">
    <location>
        <begin position="158"/>
        <end position="262"/>
    </location>
</feature>
<evidence type="ECO:0000313" key="3">
    <source>
        <dbReference type="EMBL" id="MED6183353.1"/>
    </source>
</evidence>
<dbReference type="PANTHER" id="PTHR35997">
    <property type="entry name" value="COTTON FIBER PROTEIN-RELATED"/>
    <property type="match status" value="1"/>
</dbReference>
<dbReference type="EMBL" id="JASCZI010181427">
    <property type="protein sequence ID" value="MED6183353.1"/>
    <property type="molecule type" value="Genomic_DNA"/>
</dbReference>
<keyword evidence="2" id="KW-1133">Transmembrane helix</keyword>
<comment type="caution">
    <text evidence="3">The sequence shown here is derived from an EMBL/GenBank/DDBJ whole genome shotgun (WGS) entry which is preliminary data.</text>
</comment>
<dbReference type="Pfam" id="PF05553">
    <property type="entry name" value="DUF761"/>
    <property type="match status" value="1"/>
</dbReference>
<feature type="transmembrane region" description="Helical" evidence="2">
    <location>
        <begin position="68"/>
        <end position="88"/>
    </location>
</feature>
<gene>
    <name evidence="3" type="ORF">PIB30_037077</name>
</gene>
<reference evidence="3 4" key="1">
    <citation type="journal article" date="2023" name="Plants (Basel)">
        <title>Bridging the Gap: Combining Genomics and Transcriptomics Approaches to Understand Stylosanthes scabra, an Orphan Legume from the Brazilian Caatinga.</title>
        <authorList>
            <person name="Ferreira-Neto J.R.C."/>
            <person name="da Silva M.D."/>
            <person name="Binneck E."/>
            <person name="de Melo N.F."/>
            <person name="da Silva R.H."/>
            <person name="de Melo A.L.T.M."/>
            <person name="Pandolfi V."/>
            <person name="Bustamante F.O."/>
            <person name="Brasileiro-Vidal A.C."/>
            <person name="Benko-Iseppon A.M."/>
        </authorList>
    </citation>
    <scope>NUCLEOTIDE SEQUENCE [LARGE SCALE GENOMIC DNA]</scope>
    <source>
        <tissue evidence="3">Leaves</tissue>
    </source>
</reference>
<keyword evidence="4" id="KW-1185">Reference proteome</keyword>